<protein>
    <submittedName>
        <fullName evidence="1">Uncharacterized protein</fullName>
    </submittedName>
</protein>
<dbReference type="Proteomes" id="UP001159364">
    <property type="component" value="Linkage Group LG05"/>
</dbReference>
<accession>A0AAV8TDJ7</accession>
<reference evidence="1 2" key="1">
    <citation type="submission" date="2021-09" db="EMBL/GenBank/DDBJ databases">
        <title>Genomic insights and catalytic innovation underlie evolution of tropane alkaloids biosynthesis.</title>
        <authorList>
            <person name="Wang Y.-J."/>
            <person name="Tian T."/>
            <person name="Huang J.-P."/>
            <person name="Huang S.-X."/>
        </authorList>
    </citation>
    <scope>NUCLEOTIDE SEQUENCE [LARGE SCALE GENOMIC DNA]</scope>
    <source>
        <strain evidence="1">KIB-2018</strain>
        <tissue evidence="1">Leaf</tissue>
    </source>
</reference>
<dbReference type="AlphaFoldDB" id="A0AAV8TDJ7"/>
<organism evidence="1 2">
    <name type="scientific">Erythroxylum novogranatense</name>
    <dbReference type="NCBI Taxonomy" id="1862640"/>
    <lineage>
        <taxon>Eukaryota</taxon>
        <taxon>Viridiplantae</taxon>
        <taxon>Streptophyta</taxon>
        <taxon>Embryophyta</taxon>
        <taxon>Tracheophyta</taxon>
        <taxon>Spermatophyta</taxon>
        <taxon>Magnoliopsida</taxon>
        <taxon>eudicotyledons</taxon>
        <taxon>Gunneridae</taxon>
        <taxon>Pentapetalae</taxon>
        <taxon>rosids</taxon>
        <taxon>fabids</taxon>
        <taxon>Malpighiales</taxon>
        <taxon>Erythroxylaceae</taxon>
        <taxon>Erythroxylum</taxon>
    </lineage>
</organism>
<sequence>MDAVKLNYLVDVAPKLEGSEGFGEKDSKSSVNTLEPTSWDKTLPSELCPYTRKLPSSPCEELSNKLYCSGATTLWISKPEDVKVQRKAGKLLRSNGVCSKRQRITQSDDDIMPTGADDVKDVNDKLGSFDTKSDFQEKSRLTKQRNNFGNKRVDRRNSKVSTKNKHDFYSVKAGLGSFSASGGGNNIFGLYGLKTDVHDITKFVDDLSLDDLLVGTCKCSSLGKDKGKKAANMTESILQSVRSACSALQVLRPARSQTLMEIDSTCNDKAHTCSSISIMANGDKVSSLQTDLSPSKKDSCFKPGTSINLLDFPFSQPKDTLEKLGLPPPKDLESLLLDAAKPVLMSRSTTDQRQGKQIPRRTFLPPFAWSHILNGQCKTNSDAAKLLSSRSTCHGRWVKIGNIVSSLGNVSESFTKLESLTFCESLVPSFGTKPNMLESCVASSRSVPSLKLCPFSDAGLGTPYAPSLEPSGDMKDQGKAEHCPRLLAAAQTLCDFSTHISRLNQDGMIEWAKKPSQKMVKACKLKSNKKCEDILSATTSLTMSDQVVRSRGLIRRSKLLASEDREDLIKINSVRKGVIDWSAPRSSRSAPMKSSRPVAETRRHTAYTIKQSCMKPPPAKSLNRTCNGQPKFRKLMKVEWYRECNEQG</sequence>
<proteinExistence type="predicted"/>
<keyword evidence="2" id="KW-1185">Reference proteome</keyword>
<dbReference type="PANTHER" id="PTHR36723">
    <property type="entry name" value="F22C12.19"/>
    <property type="match status" value="1"/>
</dbReference>
<evidence type="ECO:0000313" key="1">
    <source>
        <dbReference type="EMBL" id="KAJ8764947.1"/>
    </source>
</evidence>
<dbReference type="EMBL" id="JAIWQS010000005">
    <property type="protein sequence ID" value="KAJ8764947.1"/>
    <property type="molecule type" value="Genomic_DNA"/>
</dbReference>
<evidence type="ECO:0000313" key="2">
    <source>
        <dbReference type="Proteomes" id="UP001159364"/>
    </source>
</evidence>
<name>A0AAV8TDJ7_9ROSI</name>
<comment type="caution">
    <text evidence="1">The sequence shown here is derived from an EMBL/GenBank/DDBJ whole genome shotgun (WGS) entry which is preliminary data.</text>
</comment>
<dbReference type="PANTHER" id="PTHR36723:SF1">
    <property type="entry name" value="F22C12.19"/>
    <property type="match status" value="1"/>
</dbReference>
<gene>
    <name evidence="1" type="ORF">K2173_010412</name>
</gene>